<protein>
    <submittedName>
        <fullName evidence="2">Uncharacterized protein</fullName>
    </submittedName>
</protein>
<organism evidence="2 3">
    <name type="scientific">Mycteria americana</name>
    <name type="common">Wood stork</name>
    <dbReference type="NCBI Taxonomy" id="33587"/>
    <lineage>
        <taxon>Eukaryota</taxon>
        <taxon>Metazoa</taxon>
        <taxon>Chordata</taxon>
        <taxon>Craniata</taxon>
        <taxon>Vertebrata</taxon>
        <taxon>Euteleostomi</taxon>
        <taxon>Archelosauria</taxon>
        <taxon>Archosauria</taxon>
        <taxon>Dinosauria</taxon>
        <taxon>Saurischia</taxon>
        <taxon>Theropoda</taxon>
        <taxon>Coelurosauria</taxon>
        <taxon>Aves</taxon>
        <taxon>Neognathae</taxon>
        <taxon>Neoaves</taxon>
        <taxon>Aequornithes</taxon>
        <taxon>Ciconiiformes</taxon>
        <taxon>Ciconiidae</taxon>
        <taxon>Mycteria</taxon>
    </lineage>
</organism>
<feature type="region of interest" description="Disordered" evidence="1">
    <location>
        <begin position="1"/>
        <end position="22"/>
    </location>
</feature>
<dbReference type="SUPFAM" id="SSF56219">
    <property type="entry name" value="DNase I-like"/>
    <property type="match status" value="1"/>
</dbReference>
<evidence type="ECO:0000313" key="2">
    <source>
        <dbReference type="EMBL" id="KAK4816487.1"/>
    </source>
</evidence>
<name>A0AAN7NI60_MYCAM</name>
<dbReference type="Proteomes" id="UP001333110">
    <property type="component" value="Unassembled WGS sequence"/>
</dbReference>
<evidence type="ECO:0000256" key="1">
    <source>
        <dbReference type="SAM" id="MobiDB-lite"/>
    </source>
</evidence>
<comment type="caution">
    <text evidence="2">The sequence shown here is derived from an EMBL/GenBank/DDBJ whole genome shotgun (WGS) entry which is preliminary data.</text>
</comment>
<dbReference type="GO" id="GO:0031012">
    <property type="term" value="C:extracellular matrix"/>
    <property type="evidence" value="ECO:0007669"/>
    <property type="project" value="TreeGrafter"/>
</dbReference>
<proteinExistence type="predicted"/>
<dbReference type="EMBL" id="JAUNZN010000009">
    <property type="protein sequence ID" value="KAK4816487.1"/>
    <property type="molecule type" value="Genomic_DNA"/>
</dbReference>
<accession>A0AAN7NI60</accession>
<gene>
    <name evidence="2" type="ORF">QYF61_017239</name>
</gene>
<sequence>MGEGDTNSIAADKPRFGMASPEGGNASGNIYTASGSTEGSGAYLKCLYTNAHSIRNKQDELEALVSSQSYNIIGISETWWNESHDWSAGTEGYRLFRRDRQGRRGGGVALYVRERFDCTALAISDDVVKSLWGEDTKGQSSIRVETSQCCCVKVLPNKCEVLYPLQCYFNILGTLKDGHLTNRDEEKAEAFNAFLACVFNNTDRLWAAWSPESEDHEGGNSDFPFVNTETVRDQLRQLNVHKSMEPDGINPRVLKELVDVMAGPLSIIRDLGSLGRSLLTGS</sequence>
<dbReference type="GO" id="GO:0061343">
    <property type="term" value="P:cell adhesion involved in heart morphogenesis"/>
    <property type="evidence" value="ECO:0007669"/>
    <property type="project" value="TreeGrafter"/>
</dbReference>
<dbReference type="PANTHER" id="PTHR33395">
    <property type="entry name" value="TRANSCRIPTASE, PUTATIVE-RELATED-RELATED"/>
    <property type="match status" value="1"/>
</dbReference>
<keyword evidence="3" id="KW-1185">Reference proteome</keyword>
<dbReference type="PANTHER" id="PTHR33395:SF22">
    <property type="entry name" value="REVERSE TRANSCRIPTASE DOMAIN-CONTAINING PROTEIN"/>
    <property type="match status" value="1"/>
</dbReference>
<dbReference type="AlphaFoldDB" id="A0AAN7NI60"/>
<dbReference type="InterPro" id="IPR036691">
    <property type="entry name" value="Endo/exonu/phosph_ase_sf"/>
</dbReference>
<evidence type="ECO:0000313" key="3">
    <source>
        <dbReference type="Proteomes" id="UP001333110"/>
    </source>
</evidence>
<dbReference type="GO" id="GO:0007508">
    <property type="term" value="P:larval heart development"/>
    <property type="evidence" value="ECO:0007669"/>
    <property type="project" value="TreeGrafter"/>
</dbReference>
<dbReference type="Gene3D" id="3.60.10.10">
    <property type="entry name" value="Endonuclease/exonuclease/phosphatase"/>
    <property type="match status" value="1"/>
</dbReference>
<reference evidence="2 3" key="1">
    <citation type="journal article" date="2023" name="J. Hered.">
        <title>Chromosome-level genome of the wood stork (Mycteria americana) provides insight into avian chromosome evolution.</title>
        <authorList>
            <person name="Flamio R. Jr."/>
            <person name="Ramstad K.M."/>
        </authorList>
    </citation>
    <scope>NUCLEOTIDE SEQUENCE [LARGE SCALE GENOMIC DNA]</scope>
    <source>
        <strain evidence="2">JAX WOST 10</strain>
    </source>
</reference>